<accession>F3ZV09</accession>
<dbReference type="GO" id="GO:0005829">
    <property type="term" value="C:cytosol"/>
    <property type="evidence" value="ECO:0007669"/>
    <property type="project" value="TreeGrafter"/>
</dbReference>
<feature type="domain" description="Thiaminase-2/PQQC" evidence="2">
    <location>
        <begin position="8"/>
        <end position="208"/>
    </location>
</feature>
<dbReference type="PANTHER" id="PTHR43198">
    <property type="entry name" value="BIFUNCTIONAL TH2 PROTEIN"/>
    <property type="match status" value="1"/>
</dbReference>
<dbReference type="InterPro" id="IPR027574">
    <property type="entry name" value="Thiaminase_II"/>
</dbReference>
<dbReference type="Gene3D" id="1.20.910.10">
    <property type="entry name" value="Heme oxygenase-like"/>
    <property type="match status" value="1"/>
</dbReference>
<evidence type="ECO:0000259" key="2">
    <source>
        <dbReference type="Pfam" id="PF03070"/>
    </source>
</evidence>
<dbReference type="GO" id="GO:0009228">
    <property type="term" value="P:thiamine biosynthetic process"/>
    <property type="evidence" value="ECO:0007669"/>
    <property type="project" value="UniProtKB-KW"/>
</dbReference>
<keyword evidence="1" id="KW-0784">Thiamine biosynthesis</keyword>
<reference evidence="3 4" key="1">
    <citation type="journal article" date="2011" name="Stand. Genomic Sci.">
        <title>Non-contiguous finished genome sequence of Bacteroides coprosuis type strain (PC139).</title>
        <authorList>
            <person name="Land M."/>
            <person name="Held B."/>
            <person name="Gronow S."/>
            <person name="Abt B."/>
            <person name="Lucas S."/>
            <person name="Del Rio T.G."/>
            <person name="Nolan M."/>
            <person name="Tice H."/>
            <person name="Cheng J.F."/>
            <person name="Pitluck S."/>
            <person name="Liolios K."/>
            <person name="Pagani I."/>
            <person name="Ivanova N."/>
            <person name="Mavromatis K."/>
            <person name="Mikhailova N."/>
            <person name="Pati A."/>
            <person name="Tapia R."/>
            <person name="Han C."/>
            <person name="Goodwin L."/>
            <person name="Chen A."/>
            <person name="Palaniappan K."/>
            <person name="Hauser L."/>
            <person name="Brambilla E.M."/>
            <person name="Rohde M."/>
            <person name="Goker M."/>
            <person name="Detter J.C."/>
            <person name="Woyke T."/>
            <person name="Bristow J."/>
            <person name="Eisen J.A."/>
            <person name="Markowitz V."/>
            <person name="Hugenholtz P."/>
            <person name="Kyrpides N.C."/>
            <person name="Klenk H.P."/>
            <person name="Lapidus A."/>
        </authorList>
    </citation>
    <scope>NUCLEOTIDE SEQUENCE</scope>
    <source>
        <strain evidence="3 4">DSM 18011</strain>
    </source>
</reference>
<name>F3ZV09_9BACE</name>
<dbReference type="InterPro" id="IPR050967">
    <property type="entry name" value="Thiamine_Salvage_TenA"/>
</dbReference>
<dbReference type="NCBIfam" id="TIGR04306">
    <property type="entry name" value="salvage_TenA"/>
    <property type="match status" value="1"/>
</dbReference>
<dbReference type="Pfam" id="PF03070">
    <property type="entry name" value="TENA_THI-4"/>
    <property type="match status" value="1"/>
</dbReference>
<evidence type="ECO:0000313" key="4">
    <source>
        <dbReference type="Proteomes" id="UP000018439"/>
    </source>
</evidence>
<dbReference type="PANTHER" id="PTHR43198:SF2">
    <property type="entry name" value="SI:CH1073-67J19.1-RELATED"/>
    <property type="match status" value="1"/>
</dbReference>
<dbReference type="GO" id="GO:0009229">
    <property type="term" value="P:thiamine diphosphate biosynthetic process"/>
    <property type="evidence" value="ECO:0007669"/>
    <property type="project" value="UniProtKB-UniPathway"/>
</dbReference>
<dbReference type="UniPathway" id="UPA00060"/>
<keyword evidence="1" id="KW-0378">Hydrolase</keyword>
<dbReference type="HOGENOM" id="CLU_077537_3_2_10"/>
<sequence length="215" mass="24893">MTWTDQAWNSIQPIFKKTISHPFIQELMNGNLPLEKFNFYIQQDSIYLSSYGKLLTRLASKFKDPEHSRAFIHIAGENMDQEKELHKSFIKEIELDIEPSPACELYTSYLLKHLAVSPVEVALAAVMPCFVIYQKVGSYIYKHQVKGTNPYQAWIDTYAGSEHVESVITATRICDEIAKSCTIEQQEAMLNAYKTSSRIEHMFWDSAYHLEKWIV</sequence>
<evidence type="ECO:0000256" key="1">
    <source>
        <dbReference type="RuleBase" id="RU363093"/>
    </source>
</evidence>
<dbReference type="CDD" id="cd19365">
    <property type="entry name" value="TenA_C-like"/>
    <property type="match status" value="1"/>
</dbReference>
<comment type="similarity">
    <text evidence="1">Belongs to the TenA family.</text>
</comment>
<comment type="catalytic activity">
    <reaction evidence="1">
        <text>4-amino-5-aminomethyl-2-methylpyrimidine + H2O = 4-amino-5-hydroxymethyl-2-methylpyrimidine + NH4(+)</text>
        <dbReference type="Rhea" id="RHEA:31799"/>
        <dbReference type="ChEBI" id="CHEBI:15377"/>
        <dbReference type="ChEBI" id="CHEBI:16892"/>
        <dbReference type="ChEBI" id="CHEBI:28938"/>
        <dbReference type="ChEBI" id="CHEBI:63416"/>
        <dbReference type="EC" id="3.5.99.2"/>
    </reaction>
</comment>
<dbReference type="eggNOG" id="COG0819">
    <property type="taxonomic scope" value="Bacteria"/>
</dbReference>
<dbReference type="OrthoDB" id="34166at2"/>
<comment type="catalytic activity">
    <reaction evidence="1">
        <text>thiamine + H2O = 5-(2-hydroxyethyl)-4-methylthiazole + 4-amino-5-hydroxymethyl-2-methylpyrimidine + H(+)</text>
        <dbReference type="Rhea" id="RHEA:17509"/>
        <dbReference type="ChEBI" id="CHEBI:15377"/>
        <dbReference type="ChEBI" id="CHEBI:15378"/>
        <dbReference type="ChEBI" id="CHEBI:16892"/>
        <dbReference type="ChEBI" id="CHEBI:17957"/>
        <dbReference type="ChEBI" id="CHEBI:18385"/>
        <dbReference type="EC" id="3.5.99.2"/>
    </reaction>
</comment>
<dbReference type="InterPro" id="IPR016084">
    <property type="entry name" value="Haem_Oase-like_multi-hlx"/>
</dbReference>
<dbReference type="SUPFAM" id="SSF48613">
    <property type="entry name" value="Heme oxygenase-like"/>
    <property type="match status" value="1"/>
</dbReference>
<dbReference type="EC" id="3.5.99.2" evidence="1"/>
<dbReference type="STRING" id="679937.Bcop_2309"/>
<dbReference type="Proteomes" id="UP000018439">
    <property type="component" value="Chromosome"/>
</dbReference>
<proteinExistence type="inferred from homology"/>
<organism evidence="3 4">
    <name type="scientific">Bacteroides coprosuis DSM 18011</name>
    <dbReference type="NCBI Taxonomy" id="679937"/>
    <lineage>
        <taxon>Bacteria</taxon>
        <taxon>Pseudomonadati</taxon>
        <taxon>Bacteroidota</taxon>
        <taxon>Bacteroidia</taxon>
        <taxon>Bacteroidales</taxon>
        <taxon>Bacteroidaceae</taxon>
        <taxon>Bacteroides</taxon>
    </lineage>
</organism>
<evidence type="ECO:0000313" key="3">
    <source>
        <dbReference type="EMBL" id="EGJ72467.1"/>
    </source>
</evidence>
<dbReference type="EMBL" id="CM001167">
    <property type="protein sequence ID" value="EGJ72467.1"/>
    <property type="molecule type" value="Genomic_DNA"/>
</dbReference>
<comment type="pathway">
    <text evidence="1">Cofactor biosynthesis; thiamine diphosphate biosynthesis.</text>
</comment>
<comment type="function">
    <text evidence="1">Catalyzes an amino-pyrimidine hydrolysis reaction at the C5' of the pyrimidine moiety of thiamine compounds, a reaction that is part of a thiamine salvage pathway.</text>
</comment>
<dbReference type="AlphaFoldDB" id="F3ZV09"/>
<protein>
    <recommendedName>
        <fullName evidence="1">Aminopyrimidine aminohydrolase</fullName>
        <ecNumber evidence="1">3.5.99.2</ecNumber>
    </recommendedName>
</protein>
<keyword evidence="4" id="KW-1185">Reference proteome</keyword>
<dbReference type="InterPro" id="IPR004305">
    <property type="entry name" value="Thiaminase-2/PQQC"/>
</dbReference>
<dbReference type="GO" id="GO:0050334">
    <property type="term" value="F:thiaminase activity"/>
    <property type="evidence" value="ECO:0007669"/>
    <property type="project" value="UniProtKB-EC"/>
</dbReference>
<gene>
    <name evidence="3" type="ORF">Bcop_2309</name>
</gene>